<evidence type="ECO:0000313" key="3">
    <source>
        <dbReference type="Proteomes" id="UP000305067"/>
    </source>
</evidence>
<sequence length="267" mass="29684">LHKVRSNTGPKQTPSNHATRSSFDIVKVRILETLTRFPPTCPEIRKQTLLRDGYRCVVSGAFDRRSLKLNADLRARLQPQSFSSGYSSSGLEVAHLFSQSAQDDPDYHASALTFLEMFGMRTVAEQLTKCSDCLENVITLDGGLHEMFGLFEFWLDKVPNQPYKYNIIAAEPEFVFSHVATPHRQITLAFSSLLEPGEQELMSLPNRDLMALRAACAQVANMSGAAAQRDRILQDEEEIQVLASDGGHAEYLTSLLHLRTSAISLAA</sequence>
<evidence type="ECO:0000259" key="1">
    <source>
        <dbReference type="Pfam" id="PF13391"/>
    </source>
</evidence>
<feature type="domain" description="HNH nuclease" evidence="1">
    <location>
        <begin position="56"/>
        <end position="154"/>
    </location>
</feature>
<evidence type="ECO:0000313" key="2">
    <source>
        <dbReference type="EMBL" id="TFK98012.1"/>
    </source>
</evidence>
<dbReference type="InterPro" id="IPR003615">
    <property type="entry name" value="HNH_nuc"/>
</dbReference>
<dbReference type="STRING" id="1884261.A0A5C3Q7P5"/>
<accession>A0A5C3Q7P5</accession>
<dbReference type="OrthoDB" id="2104739at2759"/>
<dbReference type="EMBL" id="ML178843">
    <property type="protein sequence ID" value="TFK98012.1"/>
    <property type="molecule type" value="Genomic_DNA"/>
</dbReference>
<organism evidence="2 3">
    <name type="scientific">Pterulicium gracile</name>
    <dbReference type="NCBI Taxonomy" id="1884261"/>
    <lineage>
        <taxon>Eukaryota</taxon>
        <taxon>Fungi</taxon>
        <taxon>Dikarya</taxon>
        <taxon>Basidiomycota</taxon>
        <taxon>Agaricomycotina</taxon>
        <taxon>Agaricomycetes</taxon>
        <taxon>Agaricomycetidae</taxon>
        <taxon>Agaricales</taxon>
        <taxon>Pleurotineae</taxon>
        <taxon>Pterulaceae</taxon>
        <taxon>Pterulicium</taxon>
    </lineage>
</organism>
<feature type="non-terminal residue" evidence="2">
    <location>
        <position position="1"/>
    </location>
</feature>
<name>A0A5C3Q7P5_9AGAR</name>
<dbReference type="Proteomes" id="UP000305067">
    <property type="component" value="Unassembled WGS sequence"/>
</dbReference>
<dbReference type="Pfam" id="PF13391">
    <property type="entry name" value="HNH_2"/>
    <property type="match status" value="1"/>
</dbReference>
<gene>
    <name evidence="2" type="ORF">BDV98DRAFT_513195</name>
</gene>
<protein>
    <recommendedName>
        <fullName evidence="1">HNH nuclease domain-containing protein</fullName>
    </recommendedName>
</protein>
<reference evidence="2 3" key="1">
    <citation type="journal article" date="2019" name="Nat. Ecol. Evol.">
        <title>Megaphylogeny resolves global patterns of mushroom evolution.</title>
        <authorList>
            <person name="Varga T."/>
            <person name="Krizsan K."/>
            <person name="Foldi C."/>
            <person name="Dima B."/>
            <person name="Sanchez-Garcia M."/>
            <person name="Sanchez-Ramirez S."/>
            <person name="Szollosi G.J."/>
            <person name="Szarkandi J.G."/>
            <person name="Papp V."/>
            <person name="Albert L."/>
            <person name="Andreopoulos W."/>
            <person name="Angelini C."/>
            <person name="Antonin V."/>
            <person name="Barry K.W."/>
            <person name="Bougher N.L."/>
            <person name="Buchanan P."/>
            <person name="Buyck B."/>
            <person name="Bense V."/>
            <person name="Catcheside P."/>
            <person name="Chovatia M."/>
            <person name="Cooper J."/>
            <person name="Damon W."/>
            <person name="Desjardin D."/>
            <person name="Finy P."/>
            <person name="Geml J."/>
            <person name="Haridas S."/>
            <person name="Hughes K."/>
            <person name="Justo A."/>
            <person name="Karasinski D."/>
            <person name="Kautmanova I."/>
            <person name="Kiss B."/>
            <person name="Kocsube S."/>
            <person name="Kotiranta H."/>
            <person name="LaButti K.M."/>
            <person name="Lechner B.E."/>
            <person name="Liimatainen K."/>
            <person name="Lipzen A."/>
            <person name="Lukacs Z."/>
            <person name="Mihaltcheva S."/>
            <person name="Morgado L.N."/>
            <person name="Niskanen T."/>
            <person name="Noordeloos M.E."/>
            <person name="Ohm R.A."/>
            <person name="Ortiz-Santana B."/>
            <person name="Ovrebo C."/>
            <person name="Racz N."/>
            <person name="Riley R."/>
            <person name="Savchenko A."/>
            <person name="Shiryaev A."/>
            <person name="Soop K."/>
            <person name="Spirin V."/>
            <person name="Szebenyi C."/>
            <person name="Tomsovsky M."/>
            <person name="Tulloss R.E."/>
            <person name="Uehling J."/>
            <person name="Grigoriev I.V."/>
            <person name="Vagvolgyi C."/>
            <person name="Papp T."/>
            <person name="Martin F.M."/>
            <person name="Miettinen O."/>
            <person name="Hibbett D.S."/>
            <person name="Nagy L.G."/>
        </authorList>
    </citation>
    <scope>NUCLEOTIDE SEQUENCE [LARGE SCALE GENOMIC DNA]</scope>
    <source>
        <strain evidence="2 3">CBS 309.79</strain>
    </source>
</reference>
<proteinExistence type="predicted"/>
<dbReference type="AlphaFoldDB" id="A0A5C3Q7P5"/>
<keyword evidence="3" id="KW-1185">Reference proteome</keyword>